<protein>
    <submittedName>
        <fullName evidence="1">Uncharacterized protein</fullName>
    </submittedName>
</protein>
<proteinExistence type="predicted"/>
<reference evidence="1 2" key="1">
    <citation type="submission" date="2020-08" db="EMBL/GenBank/DDBJ databases">
        <title>Genomic Encyclopedia of Type Strains, Phase IV (KMG-IV): sequencing the most valuable type-strain genomes for metagenomic binning, comparative biology and taxonomic classification.</title>
        <authorList>
            <person name="Goeker M."/>
        </authorList>
    </citation>
    <scope>NUCLEOTIDE SEQUENCE [LARGE SCALE GENOMIC DNA]</scope>
    <source>
        <strain evidence="1 2">DSM 12252</strain>
    </source>
</reference>
<accession>A0A7W8DK47</accession>
<comment type="caution">
    <text evidence="1">The sequence shown here is derived from an EMBL/GenBank/DDBJ whole genome shotgun (WGS) entry which is preliminary data.</text>
</comment>
<dbReference type="RefSeq" id="WP_184339748.1">
    <property type="nucleotide sequence ID" value="NZ_JACHIG010000004.1"/>
</dbReference>
<organism evidence="1 2">
    <name type="scientific">Prosthecobacter vanneervenii</name>
    <dbReference type="NCBI Taxonomy" id="48466"/>
    <lineage>
        <taxon>Bacteria</taxon>
        <taxon>Pseudomonadati</taxon>
        <taxon>Verrucomicrobiota</taxon>
        <taxon>Verrucomicrobiia</taxon>
        <taxon>Verrucomicrobiales</taxon>
        <taxon>Verrucomicrobiaceae</taxon>
        <taxon>Prosthecobacter</taxon>
    </lineage>
</organism>
<sequence>MKHPLDSPPGFMPDKALRLFIVTEILTPFIEQKAAEGIRLSVHVVYSNGGQMISGPDLEQKGKTTAVQATVFCKASPFPNLLAVETHLHPMPESSMDCPSYSIRSVVRKDDQGYFITENLIQALRH</sequence>
<evidence type="ECO:0000313" key="2">
    <source>
        <dbReference type="Proteomes" id="UP000590740"/>
    </source>
</evidence>
<dbReference type="EMBL" id="JACHIG010000004">
    <property type="protein sequence ID" value="MBB5032838.1"/>
    <property type="molecule type" value="Genomic_DNA"/>
</dbReference>
<dbReference type="Proteomes" id="UP000590740">
    <property type="component" value="Unassembled WGS sequence"/>
</dbReference>
<name>A0A7W8DK47_9BACT</name>
<gene>
    <name evidence="1" type="ORF">HNQ65_002420</name>
</gene>
<dbReference type="AlphaFoldDB" id="A0A7W8DK47"/>
<keyword evidence="2" id="KW-1185">Reference proteome</keyword>
<evidence type="ECO:0000313" key="1">
    <source>
        <dbReference type="EMBL" id="MBB5032838.1"/>
    </source>
</evidence>